<dbReference type="GO" id="GO:0016192">
    <property type="term" value="P:vesicle-mediated transport"/>
    <property type="evidence" value="ECO:0007669"/>
    <property type="project" value="TreeGrafter"/>
</dbReference>
<evidence type="ECO:0000259" key="2">
    <source>
        <dbReference type="PROSITE" id="PS51776"/>
    </source>
</evidence>
<dbReference type="PANTHER" id="PTHR13886">
    <property type="entry name" value="JNK/SAPK-ASSOCIATED PROTEIN"/>
    <property type="match status" value="1"/>
</dbReference>
<name>A0A0R3U277_MESCO</name>
<accession>A0A0R3U277</accession>
<dbReference type="AlphaFoldDB" id="A0A0R3U277"/>
<dbReference type="GO" id="GO:0005078">
    <property type="term" value="F:MAP-kinase scaffold activity"/>
    <property type="evidence" value="ECO:0007669"/>
    <property type="project" value="InterPro"/>
</dbReference>
<dbReference type="GO" id="GO:0030159">
    <property type="term" value="F:signaling receptor complex adaptor activity"/>
    <property type="evidence" value="ECO:0007669"/>
    <property type="project" value="TreeGrafter"/>
</dbReference>
<gene>
    <name evidence="3" type="ORF">MCOS_LOCUS537</name>
</gene>
<dbReference type="OrthoDB" id="10256043at2759"/>
<keyword evidence="1" id="KW-0175">Coiled coil</keyword>
<keyword evidence="4" id="KW-1185">Reference proteome</keyword>
<evidence type="ECO:0000313" key="4">
    <source>
        <dbReference type="Proteomes" id="UP000267029"/>
    </source>
</evidence>
<feature type="coiled-coil region" evidence="1">
    <location>
        <begin position="134"/>
        <end position="161"/>
    </location>
</feature>
<dbReference type="PROSITE" id="PS51776">
    <property type="entry name" value="RH1"/>
    <property type="match status" value="1"/>
</dbReference>
<sequence>MDMADGSSTPYLSSHVRDIASLVYSEFERLVSRYGEGVVDGIVPIMIRTLEQVDQLHEANELLKVSATQMEIELESAVSRLESEIRARRAAEEQLMVLEDELAEVKVQMNKRVAEFARTTHALEARCVNAYELASRQEAKVAELQRDLANAQTRCNDLLCSHVAHIERSRNRLRSLMTEESRHISYSIDTPHPIPEESLNYPPRMEPIASPALSKEFTKLQYGESSFDGAFLDHEDETTDYEAFLGDQLSTKLPLDDPDDPVSRALEKEVKKLVAENQELLEMKQIGLSELLLSTGPDVAADQCDRNALNVLKDDLLSRIDDLCGENAIVKKDLDICRDELFAERKRAKQRERLLMQRNQRLTSQLHLNERLIQSKRARVPMRSFSLNRPGQEASVSKLHRRVHSCPAALPALFVDWTPAADSQLSATPKEVPGSGDQLGSLGGAADNSGKQNFSKQEISRVILERNYYKERFIEAYDRLRALEIDRSQVPIRRPRKREMVSAFFTGIFEKVQSFANDVAQGLDELVTPLEERHPPPTQHQIRTSTALWNLLGNFVGQAVTYTADVVIGTGNDLPLDVSRRMIAANVDSKLPMSFQHHSENRPV</sequence>
<dbReference type="GO" id="GO:0019894">
    <property type="term" value="F:kinesin binding"/>
    <property type="evidence" value="ECO:0007669"/>
    <property type="project" value="TreeGrafter"/>
</dbReference>
<proteinExistence type="predicted"/>
<dbReference type="PANTHER" id="PTHR13886:SF4">
    <property type="entry name" value="JNK-INTERACTING PROTEIN 3"/>
    <property type="match status" value="1"/>
</dbReference>
<evidence type="ECO:0000256" key="1">
    <source>
        <dbReference type="SAM" id="Coils"/>
    </source>
</evidence>
<protein>
    <recommendedName>
        <fullName evidence="2">RH1 domain-containing protein</fullName>
    </recommendedName>
</protein>
<reference evidence="3 4" key="1">
    <citation type="submission" date="2018-10" db="EMBL/GenBank/DDBJ databases">
        <authorList>
            <consortium name="Pathogen Informatics"/>
        </authorList>
    </citation>
    <scope>NUCLEOTIDE SEQUENCE [LARGE SCALE GENOMIC DNA]</scope>
</reference>
<feature type="domain" description="RH1" evidence="2">
    <location>
        <begin position="1"/>
        <end position="87"/>
    </location>
</feature>
<dbReference type="Pfam" id="PF09744">
    <property type="entry name" value="RH1"/>
    <property type="match status" value="1"/>
</dbReference>
<dbReference type="InterPro" id="IPR039911">
    <property type="entry name" value="JIP3/JIP4"/>
</dbReference>
<evidence type="ECO:0000313" key="3">
    <source>
        <dbReference type="EMBL" id="VDD74534.1"/>
    </source>
</evidence>
<dbReference type="STRING" id="53468.A0A0R3U277"/>
<organism evidence="3 4">
    <name type="scientific">Mesocestoides corti</name>
    <name type="common">Flatworm</name>
    <dbReference type="NCBI Taxonomy" id="53468"/>
    <lineage>
        <taxon>Eukaryota</taxon>
        <taxon>Metazoa</taxon>
        <taxon>Spiralia</taxon>
        <taxon>Lophotrochozoa</taxon>
        <taxon>Platyhelminthes</taxon>
        <taxon>Cestoda</taxon>
        <taxon>Eucestoda</taxon>
        <taxon>Cyclophyllidea</taxon>
        <taxon>Mesocestoididae</taxon>
        <taxon>Mesocestoides</taxon>
    </lineage>
</organism>
<dbReference type="EMBL" id="UXSR01000048">
    <property type="protein sequence ID" value="VDD74534.1"/>
    <property type="molecule type" value="Genomic_DNA"/>
</dbReference>
<dbReference type="InterPro" id="IPR034743">
    <property type="entry name" value="RH1"/>
</dbReference>
<dbReference type="Proteomes" id="UP000267029">
    <property type="component" value="Unassembled WGS sequence"/>
</dbReference>
<dbReference type="GO" id="GO:0005737">
    <property type="term" value="C:cytoplasm"/>
    <property type="evidence" value="ECO:0007669"/>
    <property type="project" value="TreeGrafter"/>
</dbReference>
<feature type="coiled-coil region" evidence="1">
    <location>
        <begin position="74"/>
        <end position="108"/>
    </location>
</feature>